<reference evidence="7 8" key="1">
    <citation type="submission" date="2017-07" db="EMBL/GenBank/DDBJ databases">
        <title>Phylogenetic study on the rhizospheric bacterium Ochrobactrum sp. A44.</title>
        <authorList>
            <person name="Krzyzanowska D.M."/>
            <person name="Ossowicki A."/>
            <person name="Rajewska M."/>
            <person name="Maciag T."/>
            <person name="Kaczynski Z."/>
            <person name="Czerwicka M."/>
            <person name="Jafra S."/>
        </authorList>
    </citation>
    <scope>NUCLEOTIDE SEQUENCE [LARGE SCALE GENOMIC DNA]</scope>
    <source>
        <strain evidence="7 8">CCUG 30717</strain>
    </source>
</reference>
<keyword evidence="8" id="KW-1185">Reference proteome</keyword>
<organism evidence="7 8">
    <name type="scientific">Brucella pseudogrignonensis</name>
    <dbReference type="NCBI Taxonomy" id="419475"/>
    <lineage>
        <taxon>Bacteria</taxon>
        <taxon>Pseudomonadati</taxon>
        <taxon>Pseudomonadota</taxon>
        <taxon>Alphaproteobacteria</taxon>
        <taxon>Hyphomicrobiales</taxon>
        <taxon>Brucellaceae</taxon>
        <taxon>Brucella/Ochrobactrum group</taxon>
        <taxon>Brucella</taxon>
    </lineage>
</organism>
<dbReference type="PANTHER" id="PTHR30329">
    <property type="entry name" value="STATOR ELEMENT OF FLAGELLAR MOTOR COMPLEX"/>
    <property type="match status" value="1"/>
</dbReference>
<dbReference type="PRINTS" id="PR01021">
    <property type="entry name" value="OMPADOMAIN"/>
</dbReference>
<dbReference type="InterPro" id="IPR006665">
    <property type="entry name" value="OmpA-like"/>
</dbReference>
<keyword evidence="3" id="KW-0998">Cell outer membrane</keyword>
<dbReference type="Proteomes" id="UP000216188">
    <property type="component" value="Unassembled WGS sequence"/>
</dbReference>
<dbReference type="InterPro" id="IPR019734">
    <property type="entry name" value="TPR_rpt"/>
</dbReference>
<name>A0A256G7H8_9HYPH</name>
<dbReference type="SUPFAM" id="SSF50969">
    <property type="entry name" value="YVTN repeat-like/Quinoprotein amine dehydrogenase"/>
    <property type="match status" value="1"/>
</dbReference>
<evidence type="ECO:0000256" key="5">
    <source>
        <dbReference type="SAM" id="SignalP"/>
    </source>
</evidence>
<evidence type="ECO:0000313" key="8">
    <source>
        <dbReference type="Proteomes" id="UP000216188"/>
    </source>
</evidence>
<dbReference type="Gene3D" id="1.25.40.10">
    <property type="entry name" value="Tetratricopeptide repeat domain"/>
    <property type="match status" value="2"/>
</dbReference>
<dbReference type="PROSITE" id="PS51123">
    <property type="entry name" value="OMPA_2"/>
    <property type="match status" value="1"/>
</dbReference>
<dbReference type="EMBL" id="NNRM01000042">
    <property type="protein sequence ID" value="OYR22916.1"/>
    <property type="molecule type" value="Genomic_DNA"/>
</dbReference>
<dbReference type="SUPFAM" id="SSF48452">
    <property type="entry name" value="TPR-like"/>
    <property type="match status" value="1"/>
</dbReference>
<feature type="chain" id="PRO_5013304913" evidence="5">
    <location>
        <begin position="23"/>
        <end position="881"/>
    </location>
</feature>
<dbReference type="Gene3D" id="3.30.1330.60">
    <property type="entry name" value="OmpA-like domain"/>
    <property type="match status" value="1"/>
</dbReference>
<dbReference type="InterPro" id="IPR015943">
    <property type="entry name" value="WD40/YVTN_repeat-like_dom_sf"/>
</dbReference>
<dbReference type="SUPFAM" id="SSF103088">
    <property type="entry name" value="OmpA-like"/>
    <property type="match status" value="1"/>
</dbReference>
<comment type="caution">
    <text evidence="7">The sequence shown here is derived from an EMBL/GenBank/DDBJ whole genome shotgun (WGS) entry which is preliminary data.</text>
</comment>
<dbReference type="CDD" id="cd07185">
    <property type="entry name" value="OmpA_C-like"/>
    <property type="match status" value="1"/>
</dbReference>
<feature type="domain" description="OmpA-like" evidence="6">
    <location>
        <begin position="458"/>
        <end position="573"/>
    </location>
</feature>
<dbReference type="InterPro" id="IPR050330">
    <property type="entry name" value="Bact_OuterMem_StrucFunc"/>
</dbReference>
<comment type="subcellular location">
    <subcellularLocation>
        <location evidence="1">Cell outer membrane</location>
    </subcellularLocation>
</comment>
<keyword evidence="2 4" id="KW-0472">Membrane</keyword>
<dbReference type="AlphaFoldDB" id="A0A256G7H8"/>
<dbReference type="SMART" id="SM00028">
    <property type="entry name" value="TPR"/>
    <property type="match status" value="2"/>
</dbReference>
<evidence type="ECO:0000256" key="3">
    <source>
        <dbReference type="ARBA" id="ARBA00023237"/>
    </source>
</evidence>
<evidence type="ECO:0000256" key="1">
    <source>
        <dbReference type="ARBA" id="ARBA00004442"/>
    </source>
</evidence>
<keyword evidence="5" id="KW-0732">Signal</keyword>
<dbReference type="RefSeq" id="WP_094544309.1">
    <property type="nucleotide sequence ID" value="NZ_JBHEEM010000022.1"/>
</dbReference>
<proteinExistence type="predicted"/>
<evidence type="ECO:0000313" key="7">
    <source>
        <dbReference type="EMBL" id="OYR22916.1"/>
    </source>
</evidence>
<dbReference type="Gene3D" id="2.130.10.10">
    <property type="entry name" value="YVTN repeat-like/Quinoprotein amine dehydrogenase"/>
    <property type="match status" value="1"/>
</dbReference>
<evidence type="ECO:0000256" key="4">
    <source>
        <dbReference type="PROSITE-ProRule" id="PRU00473"/>
    </source>
</evidence>
<sequence length="881" mass="98790">MMSLRYLFCFIFLLCGVSQSPAIEHPSYSSQNPIDLMQRSLKTPSAAERAIIRSHLADAHSETAEGLFSAAWIAGVDGRADEQIRLYEAAIIADPELTVAYINLAVAHERASRPEAARDLYDQALTTAPFDVDLVRNGFFLRKEKVADKKAAMDFLNRWEQEVGEEEYAFDFVRGLDAEADGRYAEAEKSYQNAISKDAPFEVYEKLAILRRDKLSDDTMPKAERLAYVSEPMSPLIHPAGEASAYFFVGRMLRDQLGSNRYAVDYLKAGFAIHPTAEVAEEIFLAMTLYDFDGAQSFLEDARSVLPDNYFLKNTLAWLNYNFLPQPDKAAALALDALALAPHEEARLSSIISFGTVHQSYGNFDHAYGFYREKLSLPWSVARRQHLLKATTENRIAAQQFADAKVYLDEIQSTGNAPSEWLSWKSSLIENALVLQKKPYEPLIPDALISEWQLVFGRDKQVNVTFAFDSDVLLPEASIVLDKVAEVLKSVRRVDAALSIEGHTDATGSVAVNDDLSLRRARGVQRYLIDKHSIEPWRVQVNGFGIRFPIASNEKRKSRSSNRRVEIRPLATGSERASSLPSALKGNAFAPDAYRAVFGQEPPQTWDVRAGVKQHNLYRGRNHRFSPDGHYIATISSYREATGQTTEAAYIYDAASGYVIAQIHESQEIIDLVWRPDGNAVAFSTADGFLKLYDIKSRKFAAVTRMGPVRIGGPLAWLPDGNAIASGQHQMREIVVRNPQTLAELRRLDGVNWPHTIGASRDSRYILVFDNRHQMSVWNTRDWSGPRKAHSPMIPLQLEFHPNRPYVALNAKFEASATSLAVMDFERMKTIATWSDRGTYSIEMSSTGETLLAAKGEQRLVFNIPSLRTVQELQTRESSPQ</sequence>
<dbReference type="Pfam" id="PF00691">
    <property type="entry name" value="OmpA"/>
    <property type="match status" value="1"/>
</dbReference>
<dbReference type="InterPro" id="IPR011990">
    <property type="entry name" value="TPR-like_helical_dom_sf"/>
</dbReference>
<feature type="signal peptide" evidence="5">
    <location>
        <begin position="1"/>
        <end position="22"/>
    </location>
</feature>
<evidence type="ECO:0000259" key="6">
    <source>
        <dbReference type="PROSITE" id="PS51123"/>
    </source>
</evidence>
<dbReference type="InterPro" id="IPR036737">
    <property type="entry name" value="OmpA-like_sf"/>
</dbReference>
<dbReference type="PANTHER" id="PTHR30329:SF21">
    <property type="entry name" value="LIPOPROTEIN YIAD-RELATED"/>
    <property type="match status" value="1"/>
</dbReference>
<dbReference type="InterPro" id="IPR011044">
    <property type="entry name" value="Quino_amine_DH_bsu"/>
</dbReference>
<dbReference type="InterPro" id="IPR006664">
    <property type="entry name" value="OMP_bac"/>
</dbReference>
<gene>
    <name evidence="7" type="ORF">CEV34_4114</name>
</gene>
<protein>
    <submittedName>
        <fullName evidence="7">Tetratricopeptide repeat family protein</fullName>
    </submittedName>
</protein>
<evidence type="ECO:0000256" key="2">
    <source>
        <dbReference type="ARBA" id="ARBA00023136"/>
    </source>
</evidence>
<accession>A0A256G7H8</accession>
<dbReference type="GO" id="GO:0009279">
    <property type="term" value="C:cell outer membrane"/>
    <property type="evidence" value="ECO:0007669"/>
    <property type="project" value="UniProtKB-SubCell"/>
</dbReference>